<evidence type="ECO:0000256" key="2">
    <source>
        <dbReference type="ARBA" id="ARBA00022692"/>
    </source>
</evidence>
<dbReference type="RefSeq" id="WP_093987895.1">
    <property type="nucleotide sequence ID" value="NZ_FYDD01000002.1"/>
</dbReference>
<name>A0A8J6TS35_9FIRM</name>
<keyword evidence="3 5" id="KW-1133">Transmembrane helix</keyword>
<feature type="transmembrane region" description="Helical" evidence="5">
    <location>
        <begin position="356"/>
        <end position="379"/>
    </location>
</feature>
<sequence>MKQNDSALRGTKKVFVFTFVQFAKNKANLITLIFLLILSLASVPVMTLLSGGEIDMGEQPGVDAVYLQNQTELPLAADDLAGRDPYFENTKFLDAAEGSRPTLQDDQLLITVSEQENSYQVEVTRATDLVLTENDLSRAEDLAAAAVRSSQLKGFGLSEEQAKTAVGPLQTSVGSISDYRQDQGPSWEVQYGVQLFYSIVVIIVSIFSVTYIIRTVVEEKASKLVELLMVSVKPLALIVGKILAAMAYVFGTFVLLLLGFGVSYFVSGFFMDVSDFGSAISGVDLSSGFLNLGVDTVLVVLISLILGYLTFSIIAGLSGTGCSSTDDIQSAATLSTLLIMAGYMASIFISTMGGGGAGITVFSSLCPILSVFCAPVNYMTGAIPFWMLLVSWLIQAAVVALLALFCAKIYSSLLLYRGSRVKLGQMLSMAKHASSKKEVG</sequence>
<dbReference type="EMBL" id="JACRTL010000009">
    <property type="protein sequence ID" value="MBC8611921.1"/>
    <property type="molecule type" value="Genomic_DNA"/>
</dbReference>
<dbReference type="OrthoDB" id="2023283at2"/>
<gene>
    <name evidence="7" type="ORF">H8702_12555</name>
</gene>
<evidence type="ECO:0000256" key="5">
    <source>
        <dbReference type="SAM" id="Phobius"/>
    </source>
</evidence>
<evidence type="ECO:0000256" key="4">
    <source>
        <dbReference type="ARBA" id="ARBA00023136"/>
    </source>
</evidence>
<feature type="transmembrane region" description="Helical" evidence="5">
    <location>
        <begin position="385"/>
        <end position="410"/>
    </location>
</feature>
<feature type="transmembrane region" description="Helical" evidence="5">
    <location>
        <begin position="195"/>
        <end position="213"/>
    </location>
</feature>
<dbReference type="InterPro" id="IPR013525">
    <property type="entry name" value="ABC2_TM"/>
</dbReference>
<feature type="transmembrane region" description="Helical" evidence="5">
    <location>
        <begin position="328"/>
        <end position="349"/>
    </location>
</feature>
<feature type="domain" description="ABC-2 type transporter transmembrane" evidence="6">
    <location>
        <begin position="30"/>
        <end position="404"/>
    </location>
</feature>
<organism evidence="7 8">
    <name type="scientific">Massiliimalia timonensis</name>
    <dbReference type="NCBI Taxonomy" id="1987501"/>
    <lineage>
        <taxon>Bacteria</taxon>
        <taxon>Bacillati</taxon>
        <taxon>Bacillota</taxon>
        <taxon>Clostridia</taxon>
        <taxon>Eubacteriales</taxon>
        <taxon>Oscillospiraceae</taxon>
        <taxon>Massiliimalia</taxon>
    </lineage>
</organism>
<proteinExistence type="predicted"/>
<dbReference type="Proteomes" id="UP000632659">
    <property type="component" value="Unassembled WGS sequence"/>
</dbReference>
<feature type="transmembrane region" description="Helical" evidence="5">
    <location>
        <begin position="292"/>
        <end position="316"/>
    </location>
</feature>
<evidence type="ECO:0000313" key="7">
    <source>
        <dbReference type="EMBL" id="MBC8611921.1"/>
    </source>
</evidence>
<comment type="subcellular location">
    <subcellularLocation>
        <location evidence="1">Membrane</location>
        <topology evidence="1">Multi-pass membrane protein</topology>
    </subcellularLocation>
</comment>
<dbReference type="GO" id="GO:0016020">
    <property type="term" value="C:membrane"/>
    <property type="evidence" value="ECO:0007669"/>
    <property type="project" value="UniProtKB-SubCell"/>
</dbReference>
<evidence type="ECO:0000256" key="1">
    <source>
        <dbReference type="ARBA" id="ARBA00004141"/>
    </source>
</evidence>
<keyword evidence="4 5" id="KW-0472">Membrane</keyword>
<reference evidence="7" key="1">
    <citation type="submission" date="2020-08" db="EMBL/GenBank/DDBJ databases">
        <title>Genome public.</title>
        <authorList>
            <person name="Liu C."/>
            <person name="Sun Q."/>
        </authorList>
    </citation>
    <scope>NUCLEOTIDE SEQUENCE</scope>
    <source>
        <strain evidence="7">NSJ-15</strain>
    </source>
</reference>
<evidence type="ECO:0000256" key="3">
    <source>
        <dbReference type="ARBA" id="ARBA00022989"/>
    </source>
</evidence>
<comment type="caution">
    <text evidence="7">The sequence shown here is derived from an EMBL/GenBank/DDBJ whole genome shotgun (WGS) entry which is preliminary data.</text>
</comment>
<evidence type="ECO:0000259" key="6">
    <source>
        <dbReference type="Pfam" id="PF12698"/>
    </source>
</evidence>
<keyword evidence="2 5" id="KW-0812">Transmembrane</keyword>
<accession>A0A8J6TS35</accession>
<keyword evidence="8" id="KW-1185">Reference proteome</keyword>
<dbReference type="Pfam" id="PF12698">
    <property type="entry name" value="ABC2_membrane_3"/>
    <property type="match status" value="1"/>
</dbReference>
<dbReference type="GO" id="GO:0140359">
    <property type="term" value="F:ABC-type transporter activity"/>
    <property type="evidence" value="ECO:0007669"/>
    <property type="project" value="InterPro"/>
</dbReference>
<feature type="transmembrane region" description="Helical" evidence="5">
    <location>
        <begin position="29"/>
        <end position="49"/>
    </location>
</feature>
<protein>
    <submittedName>
        <fullName evidence="7">ABC transporter permease</fullName>
    </submittedName>
</protein>
<feature type="transmembrane region" description="Helical" evidence="5">
    <location>
        <begin position="250"/>
        <end position="271"/>
    </location>
</feature>
<evidence type="ECO:0000313" key="8">
    <source>
        <dbReference type="Proteomes" id="UP000632659"/>
    </source>
</evidence>
<dbReference type="AlphaFoldDB" id="A0A8J6TS35"/>